<protein>
    <submittedName>
        <fullName evidence="2">HECW_N domain-containing protein</fullName>
    </submittedName>
</protein>
<reference evidence="2" key="1">
    <citation type="submission" date="2016-11" db="UniProtKB">
        <authorList>
            <consortium name="WormBaseParasite"/>
        </authorList>
    </citation>
    <scope>IDENTIFICATION</scope>
    <source>
        <strain evidence="2">KR3021</strain>
    </source>
</reference>
<name>A0AC35TR33_9BILA</name>
<evidence type="ECO:0000313" key="2">
    <source>
        <dbReference type="WBParaSite" id="RSKR_0000317300.1"/>
    </source>
</evidence>
<accession>A0AC35TR33</accession>
<proteinExistence type="predicted"/>
<organism evidence="1 2">
    <name type="scientific">Rhabditophanes sp. KR3021</name>
    <dbReference type="NCBI Taxonomy" id="114890"/>
    <lineage>
        <taxon>Eukaryota</taxon>
        <taxon>Metazoa</taxon>
        <taxon>Ecdysozoa</taxon>
        <taxon>Nematoda</taxon>
        <taxon>Chromadorea</taxon>
        <taxon>Rhabditida</taxon>
        <taxon>Tylenchina</taxon>
        <taxon>Panagrolaimomorpha</taxon>
        <taxon>Strongyloidoidea</taxon>
        <taxon>Alloionematidae</taxon>
        <taxon>Rhabditophanes</taxon>
    </lineage>
</organism>
<sequence>MEKSCAASSFFGEISEVARDHLIYISSQQIFLTRRFDNFNVRLSYNFESPTNILDWVGLYQVDEKNALRYLVYAPIKCSQMSHNLNINLKYDTIFGPSSPVSISTFCFRYYGINGAVRATSPQFVIYSHAQIIVHKIFLTGLPSKVHNTFVKVKSGSYGYRTLTGEQNCTNWEDLVNFDKTVI</sequence>
<dbReference type="WBParaSite" id="RSKR_0000317300.1">
    <property type="protein sequence ID" value="RSKR_0000317300.1"/>
    <property type="gene ID" value="RSKR_0000317300"/>
</dbReference>
<dbReference type="Proteomes" id="UP000095286">
    <property type="component" value="Unplaced"/>
</dbReference>
<evidence type="ECO:0000313" key="1">
    <source>
        <dbReference type="Proteomes" id="UP000095286"/>
    </source>
</evidence>